<evidence type="ECO:0000256" key="1">
    <source>
        <dbReference type="SAM" id="MobiDB-lite"/>
    </source>
</evidence>
<dbReference type="Proteomes" id="UP001221757">
    <property type="component" value="Unassembled WGS sequence"/>
</dbReference>
<protein>
    <submittedName>
        <fullName evidence="2">Uncharacterized protein</fullName>
    </submittedName>
</protein>
<dbReference type="EMBL" id="JARKIE010000012">
    <property type="protein sequence ID" value="KAJ7703636.1"/>
    <property type="molecule type" value="Genomic_DNA"/>
</dbReference>
<evidence type="ECO:0000313" key="3">
    <source>
        <dbReference type="Proteomes" id="UP001221757"/>
    </source>
</evidence>
<dbReference type="AlphaFoldDB" id="A0AAD7GR90"/>
<gene>
    <name evidence="2" type="ORF">B0H17DRAFT_1127251</name>
</gene>
<reference evidence="2" key="1">
    <citation type="submission" date="2023-03" db="EMBL/GenBank/DDBJ databases">
        <title>Massive genome expansion in bonnet fungi (Mycena s.s.) driven by repeated elements and novel gene families across ecological guilds.</title>
        <authorList>
            <consortium name="Lawrence Berkeley National Laboratory"/>
            <person name="Harder C.B."/>
            <person name="Miyauchi S."/>
            <person name="Viragh M."/>
            <person name="Kuo A."/>
            <person name="Thoen E."/>
            <person name="Andreopoulos B."/>
            <person name="Lu D."/>
            <person name="Skrede I."/>
            <person name="Drula E."/>
            <person name="Henrissat B."/>
            <person name="Morin E."/>
            <person name="Kohler A."/>
            <person name="Barry K."/>
            <person name="LaButti K."/>
            <person name="Morin E."/>
            <person name="Salamov A."/>
            <person name="Lipzen A."/>
            <person name="Mereny Z."/>
            <person name="Hegedus B."/>
            <person name="Baldrian P."/>
            <person name="Stursova M."/>
            <person name="Weitz H."/>
            <person name="Taylor A."/>
            <person name="Grigoriev I.V."/>
            <person name="Nagy L.G."/>
            <person name="Martin F."/>
            <person name="Kauserud H."/>
        </authorList>
    </citation>
    <scope>NUCLEOTIDE SEQUENCE</scope>
    <source>
        <strain evidence="2">CBHHK067</strain>
    </source>
</reference>
<proteinExistence type="predicted"/>
<accession>A0AAD7GR90</accession>
<sequence length="184" mass="19721">MTQRIHDAQSLLSCDTVTDLFNYSTSMWRSDNLPAKFAAVAELNNNLKHFQPNKTQSAFVAASISRKPTLSSPPPLASSDSGTSDNSNTDTERLHIDFAMEASGYFGAGPRENGREWFGTGQGVVDQRVCPGWSDKLLTAGGGLCIAESVFVDALRLVAAFLGATVTVPGKGTKTPTTPHFRQP</sequence>
<organism evidence="2 3">
    <name type="scientific">Mycena rosella</name>
    <name type="common">Pink bonnet</name>
    <name type="synonym">Agaricus rosellus</name>
    <dbReference type="NCBI Taxonomy" id="1033263"/>
    <lineage>
        <taxon>Eukaryota</taxon>
        <taxon>Fungi</taxon>
        <taxon>Dikarya</taxon>
        <taxon>Basidiomycota</taxon>
        <taxon>Agaricomycotina</taxon>
        <taxon>Agaricomycetes</taxon>
        <taxon>Agaricomycetidae</taxon>
        <taxon>Agaricales</taxon>
        <taxon>Marasmiineae</taxon>
        <taxon>Mycenaceae</taxon>
        <taxon>Mycena</taxon>
    </lineage>
</organism>
<name>A0AAD7GR90_MYCRO</name>
<feature type="region of interest" description="Disordered" evidence="1">
    <location>
        <begin position="66"/>
        <end position="90"/>
    </location>
</feature>
<feature type="compositionally biased region" description="Low complexity" evidence="1">
    <location>
        <begin position="77"/>
        <end position="89"/>
    </location>
</feature>
<comment type="caution">
    <text evidence="2">The sequence shown here is derived from an EMBL/GenBank/DDBJ whole genome shotgun (WGS) entry which is preliminary data.</text>
</comment>
<evidence type="ECO:0000313" key="2">
    <source>
        <dbReference type="EMBL" id="KAJ7703636.1"/>
    </source>
</evidence>
<keyword evidence="3" id="KW-1185">Reference proteome</keyword>